<evidence type="ECO:0000256" key="6">
    <source>
        <dbReference type="ARBA" id="ARBA00049753"/>
    </source>
</evidence>
<dbReference type="STRING" id="45658.VSVS12_03440"/>
<feature type="chain" id="PRO_5008885653" description="Probable sugar-binding periplasmic protein" evidence="7">
    <location>
        <begin position="20"/>
        <end position="410"/>
    </location>
</feature>
<dbReference type="PANTHER" id="PTHR43649">
    <property type="entry name" value="ARABINOSE-BINDING PROTEIN-RELATED"/>
    <property type="match status" value="1"/>
</dbReference>
<evidence type="ECO:0000256" key="5">
    <source>
        <dbReference type="ARBA" id="ARBA00049629"/>
    </source>
</evidence>
<gene>
    <name evidence="8" type="ORF">VSVS05_03800</name>
</gene>
<keyword evidence="3" id="KW-0813">Transport</keyword>
<dbReference type="RefSeq" id="WP_065546521.1">
    <property type="nucleotide sequence ID" value="NZ_CP016415.1"/>
</dbReference>
<comment type="subcellular location">
    <subcellularLocation>
        <location evidence="1">Periplasm</location>
    </subcellularLocation>
</comment>
<evidence type="ECO:0000256" key="7">
    <source>
        <dbReference type="SAM" id="SignalP"/>
    </source>
</evidence>
<dbReference type="EMBL" id="CP016415">
    <property type="protein sequence ID" value="ANU38836.1"/>
    <property type="molecule type" value="Genomic_DNA"/>
</dbReference>
<comment type="similarity">
    <text evidence="2">Belongs to the bacterial solute-binding protein 1 family.</text>
</comment>
<sequence length="410" mass="45767">MKKTLLTMIITSFSANSFAEVEFLHWWTSKGEIKALEALENQLQHHDIQLRHSAILGGGGDSAMTVLQARALAGNTPDVAQIEGPSIKAWDDVGIVHTINETALKHQWDENLHPLTISINKSANGYVALPITLHRLNWMWVNHRLLDQLELQVPTTWPEMFQAMEKAQQANLLPLAVGEQSWQIASLFESLVIASGGVDFYHKALVELKRDHIDSEQMRLALRQLRKIASFVEPLQPNQNWDTATQSLIDNKALFQLGGDWILGDLLASDVKVPQQIGCYPAPQSHSAFLYNMDSFIFMDAPDFSQQQAVEVANALADKTFQARFNQIKGSVPVRTDIDLSAFNPCQRQSAQDFIQASKNGLAIPSMSDSMAVNPIAQQAINSEIFNYYRNPNVTEEAVLRRIIAIAQST</sequence>
<evidence type="ECO:0000256" key="3">
    <source>
        <dbReference type="ARBA" id="ARBA00022448"/>
    </source>
</evidence>
<feature type="signal peptide" evidence="7">
    <location>
        <begin position="1"/>
        <end position="19"/>
    </location>
</feature>
<dbReference type="PANTHER" id="PTHR43649:SF28">
    <property type="entry name" value="BINDING PROTEIN COMPONENT OF ABC SUGAR TRANSPORTER-RELATED"/>
    <property type="match status" value="1"/>
</dbReference>
<evidence type="ECO:0000256" key="2">
    <source>
        <dbReference type="ARBA" id="ARBA00008520"/>
    </source>
</evidence>
<keyword evidence="9" id="KW-1185">Reference proteome</keyword>
<dbReference type="PATRIC" id="fig|45658.7.peg.3765"/>
<dbReference type="Proteomes" id="UP000092528">
    <property type="component" value="Chromosome 2"/>
</dbReference>
<comment type="function">
    <text evidence="5">Part of a binding-protein-dependent transport system for a sugar.</text>
</comment>
<dbReference type="GO" id="GO:0042597">
    <property type="term" value="C:periplasmic space"/>
    <property type="evidence" value="ECO:0007669"/>
    <property type="project" value="UniProtKB-SubCell"/>
</dbReference>
<name>A0A1C7FG10_9VIBR</name>
<evidence type="ECO:0000256" key="4">
    <source>
        <dbReference type="ARBA" id="ARBA00022729"/>
    </source>
</evidence>
<dbReference type="SUPFAM" id="SSF53850">
    <property type="entry name" value="Periplasmic binding protein-like II"/>
    <property type="match status" value="1"/>
</dbReference>
<organism evidence="8 9">
    <name type="scientific">Vibrio scophthalmi</name>
    <dbReference type="NCBI Taxonomy" id="45658"/>
    <lineage>
        <taxon>Bacteria</taxon>
        <taxon>Pseudomonadati</taxon>
        <taxon>Pseudomonadota</taxon>
        <taxon>Gammaproteobacteria</taxon>
        <taxon>Vibrionales</taxon>
        <taxon>Vibrionaceae</taxon>
        <taxon>Vibrio</taxon>
    </lineage>
</organism>
<dbReference type="Pfam" id="PF13416">
    <property type="entry name" value="SBP_bac_8"/>
    <property type="match status" value="1"/>
</dbReference>
<dbReference type="GeneID" id="96874006"/>
<dbReference type="InterPro" id="IPR050490">
    <property type="entry name" value="Bact_solute-bd_prot1"/>
</dbReference>
<dbReference type="InterPro" id="IPR006059">
    <property type="entry name" value="SBP"/>
</dbReference>
<proteinExistence type="inferred from homology"/>
<evidence type="ECO:0000313" key="9">
    <source>
        <dbReference type="Proteomes" id="UP000092528"/>
    </source>
</evidence>
<accession>A0A1C7FG10</accession>
<evidence type="ECO:0000313" key="8">
    <source>
        <dbReference type="EMBL" id="ANU38836.1"/>
    </source>
</evidence>
<protein>
    <recommendedName>
        <fullName evidence="6">Probable sugar-binding periplasmic protein</fullName>
    </recommendedName>
</protein>
<keyword evidence="4 7" id="KW-0732">Signal</keyword>
<evidence type="ECO:0000256" key="1">
    <source>
        <dbReference type="ARBA" id="ARBA00004418"/>
    </source>
</evidence>
<dbReference type="Gene3D" id="3.40.190.10">
    <property type="entry name" value="Periplasmic binding protein-like II"/>
    <property type="match status" value="2"/>
</dbReference>
<reference evidence="8 9" key="1">
    <citation type="submission" date="2016-07" db="EMBL/GenBank/DDBJ databases">
        <title>Genome sequencing of Vibrio scophthalmi strain VS-05, an isolated from Paralichthys olivaceus.</title>
        <authorList>
            <person name="Han H.-J."/>
        </authorList>
    </citation>
    <scope>NUCLEOTIDE SEQUENCE [LARGE SCALE GENOMIC DNA]</scope>
    <source>
        <strain evidence="8 9">VS-05</strain>
    </source>
</reference>
<dbReference type="AlphaFoldDB" id="A0A1C7FG10"/>